<evidence type="ECO:0000313" key="3">
    <source>
        <dbReference type="EMBL" id="SDD78575.1"/>
    </source>
</evidence>
<dbReference type="PROSITE" id="PS50943">
    <property type="entry name" value="HTH_CROC1"/>
    <property type="match status" value="1"/>
</dbReference>
<dbReference type="PANTHER" id="PTHR46797">
    <property type="entry name" value="HTH-TYPE TRANSCRIPTIONAL REGULATOR"/>
    <property type="match status" value="1"/>
</dbReference>
<dbReference type="SMART" id="SM00530">
    <property type="entry name" value="HTH_XRE"/>
    <property type="match status" value="1"/>
</dbReference>
<dbReference type="STRING" id="637679.GCA_001550055_00951"/>
<dbReference type="Gene3D" id="1.10.260.40">
    <property type="entry name" value="lambda repressor-like DNA-binding domains"/>
    <property type="match status" value="1"/>
</dbReference>
<feature type="domain" description="HTH cro/C1-type" evidence="2">
    <location>
        <begin position="12"/>
        <end position="66"/>
    </location>
</feature>
<dbReference type="CDD" id="cd00093">
    <property type="entry name" value="HTH_XRE"/>
    <property type="match status" value="1"/>
</dbReference>
<dbReference type="SUPFAM" id="SSF47413">
    <property type="entry name" value="lambda repressor-like DNA-binding domains"/>
    <property type="match status" value="1"/>
</dbReference>
<gene>
    <name evidence="3" type="ORF">SAMN04488071_1270</name>
</gene>
<proteinExistence type="predicted"/>
<evidence type="ECO:0000256" key="1">
    <source>
        <dbReference type="ARBA" id="ARBA00023125"/>
    </source>
</evidence>
<dbReference type="GO" id="GO:0003700">
    <property type="term" value="F:DNA-binding transcription factor activity"/>
    <property type="evidence" value="ECO:0007669"/>
    <property type="project" value="TreeGrafter"/>
</dbReference>
<keyword evidence="1 3" id="KW-0238">DNA-binding</keyword>
<dbReference type="OrthoDB" id="9814751at2"/>
<protein>
    <submittedName>
        <fullName evidence="3">DNA-binding transcriptional regulator, XRE-family HTH domain</fullName>
    </submittedName>
</protein>
<sequence>MDMFKKNIGLRIKALRMSLGFSQEDLAAQIERSVHSISQIERGVNAPSLETAVKIAEALNCSLDDLVHADISRSAKSGVRSNAEVQIWATLQGLTDRELEAAGAAIKAFASVRDG</sequence>
<dbReference type="GO" id="GO:0003677">
    <property type="term" value="F:DNA binding"/>
    <property type="evidence" value="ECO:0007669"/>
    <property type="project" value="UniProtKB-KW"/>
</dbReference>
<evidence type="ECO:0000313" key="4">
    <source>
        <dbReference type="Proteomes" id="UP000183685"/>
    </source>
</evidence>
<dbReference type="EMBL" id="FNAK01000003">
    <property type="protein sequence ID" value="SDD78575.1"/>
    <property type="molecule type" value="Genomic_DNA"/>
</dbReference>
<dbReference type="Proteomes" id="UP000183685">
    <property type="component" value="Unassembled WGS sequence"/>
</dbReference>
<organism evidence="3 4">
    <name type="scientific">Kordiimonas lacus</name>
    <dbReference type="NCBI Taxonomy" id="637679"/>
    <lineage>
        <taxon>Bacteria</taxon>
        <taxon>Pseudomonadati</taxon>
        <taxon>Pseudomonadota</taxon>
        <taxon>Alphaproteobacteria</taxon>
        <taxon>Kordiimonadales</taxon>
        <taxon>Kordiimonadaceae</taxon>
        <taxon>Kordiimonas</taxon>
    </lineage>
</organism>
<reference evidence="3 4" key="1">
    <citation type="submission" date="2016-10" db="EMBL/GenBank/DDBJ databases">
        <authorList>
            <person name="de Groot N.N."/>
        </authorList>
    </citation>
    <scope>NUCLEOTIDE SEQUENCE [LARGE SCALE GENOMIC DNA]</scope>
    <source>
        <strain evidence="3 4">CGMCC 1.9109</strain>
    </source>
</reference>
<dbReference type="RefSeq" id="WP_068301529.1">
    <property type="nucleotide sequence ID" value="NZ_FNAK01000003.1"/>
</dbReference>
<accession>A0A1G6XMD0</accession>
<dbReference type="AlphaFoldDB" id="A0A1G6XMD0"/>
<dbReference type="InterPro" id="IPR010982">
    <property type="entry name" value="Lambda_DNA-bd_dom_sf"/>
</dbReference>
<keyword evidence="4" id="KW-1185">Reference proteome</keyword>
<dbReference type="GO" id="GO:0005829">
    <property type="term" value="C:cytosol"/>
    <property type="evidence" value="ECO:0007669"/>
    <property type="project" value="TreeGrafter"/>
</dbReference>
<dbReference type="Pfam" id="PF01381">
    <property type="entry name" value="HTH_3"/>
    <property type="match status" value="1"/>
</dbReference>
<evidence type="ECO:0000259" key="2">
    <source>
        <dbReference type="PROSITE" id="PS50943"/>
    </source>
</evidence>
<name>A0A1G6XMD0_9PROT</name>
<dbReference type="InterPro" id="IPR001387">
    <property type="entry name" value="Cro/C1-type_HTH"/>
</dbReference>
<dbReference type="PANTHER" id="PTHR46797:SF24">
    <property type="entry name" value="DNA-BINDING PHAGE PROTEIN"/>
    <property type="match status" value="1"/>
</dbReference>
<dbReference type="InterPro" id="IPR050807">
    <property type="entry name" value="TransReg_Diox_bact_type"/>
</dbReference>